<feature type="binding site" evidence="1">
    <location>
        <position position="359"/>
    </location>
    <ligand>
        <name>Mn(2+)</name>
        <dbReference type="ChEBI" id="CHEBI:29035"/>
        <label>2</label>
    </ligand>
</feature>
<protein>
    <submittedName>
        <fullName evidence="3">Amidohydrolase</fullName>
    </submittedName>
</protein>
<keyword evidence="1" id="KW-0479">Metal-binding</keyword>
<comment type="cofactor">
    <cofactor evidence="1">
        <name>Mn(2+)</name>
        <dbReference type="ChEBI" id="CHEBI:29035"/>
    </cofactor>
    <text evidence="1">The Mn(2+) ion enhances activity.</text>
</comment>
<evidence type="ECO:0000259" key="2">
    <source>
        <dbReference type="Pfam" id="PF07687"/>
    </source>
</evidence>
<dbReference type="InterPro" id="IPR036264">
    <property type="entry name" value="Bact_exopeptidase_dim_dom"/>
</dbReference>
<dbReference type="RefSeq" id="WP_089757489.1">
    <property type="nucleotide sequence ID" value="NZ_FNGO01000001.1"/>
</dbReference>
<dbReference type="Gene3D" id="3.30.70.360">
    <property type="match status" value="1"/>
</dbReference>
<feature type="binding site" evidence="1">
    <location>
        <position position="136"/>
    </location>
    <ligand>
        <name>Mn(2+)</name>
        <dbReference type="ChEBI" id="CHEBI:29035"/>
        <label>2</label>
    </ligand>
</feature>
<dbReference type="InterPro" id="IPR002933">
    <property type="entry name" value="Peptidase_M20"/>
</dbReference>
<dbReference type="AlphaFoldDB" id="A0A1G9GYR0"/>
<dbReference type="PANTHER" id="PTHR11014:SF63">
    <property type="entry name" value="METALLOPEPTIDASE, PUTATIVE (AFU_ORTHOLOGUE AFUA_6G09600)-RELATED"/>
    <property type="match status" value="1"/>
</dbReference>
<dbReference type="Proteomes" id="UP000199476">
    <property type="component" value="Unassembled WGS sequence"/>
</dbReference>
<feature type="binding site" evidence="1">
    <location>
        <position position="102"/>
    </location>
    <ligand>
        <name>Mn(2+)</name>
        <dbReference type="ChEBI" id="CHEBI:29035"/>
        <label>2</label>
    </ligand>
</feature>
<organism evidence="3 4">
    <name type="scientific">Halarsenatibacter silvermanii</name>
    <dbReference type="NCBI Taxonomy" id="321763"/>
    <lineage>
        <taxon>Bacteria</taxon>
        <taxon>Bacillati</taxon>
        <taxon>Bacillota</taxon>
        <taxon>Clostridia</taxon>
        <taxon>Halanaerobiales</taxon>
        <taxon>Halarsenatibacteraceae</taxon>
        <taxon>Halarsenatibacter</taxon>
    </lineage>
</organism>
<sequence length="391" mass="42815">MKPGRKAAELEEEIISLRRDFHRHPELGREEHRTSGIVCDYLEKAGLEVRRAAETGVIGLLEGEGEGGTVMLRADMDAVPVQEENDFPYSSTVEGVAHCCGHDGHTSMLLGAAKILSEMRSEIEGNIKFVFQPNEEEAGAHLMIDEGVMENPSVDAVFGIHLWSLLKSGTVGICAGPMMASSHYFELEIQGTGGHAGAPHNAVDPVACAGSIMDTVYTMQSRELDALEPTVISFCSLDAPSSPTIIPEKASLSGSIRCLHEEFSSVRERFERTVAGVCTAHDVDYELEISRGNSLLKNDEELTELVRGRAADLLGGENLESEVEVMLGEDFAEYGYHAPLAFCFLGIADEDKGTHYPHHHPRFDIDENMLTVGTELHVRNALAFLECENYR</sequence>
<dbReference type="PIRSF" id="PIRSF005962">
    <property type="entry name" value="Pept_M20D_amidohydro"/>
    <property type="match status" value="1"/>
</dbReference>
<evidence type="ECO:0000256" key="1">
    <source>
        <dbReference type="PIRSR" id="PIRSR005962-1"/>
    </source>
</evidence>
<dbReference type="SUPFAM" id="SSF53187">
    <property type="entry name" value="Zn-dependent exopeptidases"/>
    <property type="match status" value="1"/>
</dbReference>
<evidence type="ECO:0000313" key="3">
    <source>
        <dbReference type="EMBL" id="SDL05423.1"/>
    </source>
</evidence>
<dbReference type="Gene3D" id="3.40.630.10">
    <property type="entry name" value="Zn peptidases"/>
    <property type="match status" value="1"/>
</dbReference>
<dbReference type="PANTHER" id="PTHR11014">
    <property type="entry name" value="PEPTIDASE M20 FAMILY MEMBER"/>
    <property type="match status" value="1"/>
</dbReference>
<dbReference type="SUPFAM" id="SSF55031">
    <property type="entry name" value="Bacterial exopeptidase dimerisation domain"/>
    <property type="match status" value="1"/>
</dbReference>
<proteinExistence type="predicted"/>
<dbReference type="GO" id="GO:0046872">
    <property type="term" value="F:metal ion binding"/>
    <property type="evidence" value="ECO:0007669"/>
    <property type="project" value="UniProtKB-KW"/>
</dbReference>
<accession>A0A1G9GYR0</accession>
<dbReference type="OrthoDB" id="9776731at2"/>
<name>A0A1G9GYR0_9FIRM</name>
<feature type="domain" description="Peptidase M20 dimerisation" evidence="2">
    <location>
        <begin position="183"/>
        <end position="272"/>
    </location>
</feature>
<dbReference type="NCBIfam" id="TIGR01891">
    <property type="entry name" value="amidohydrolases"/>
    <property type="match status" value="1"/>
</dbReference>
<dbReference type="EMBL" id="FNGO01000001">
    <property type="protein sequence ID" value="SDL05423.1"/>
    <property type="molecule type" value="Genomic_DNA"/>
</dbReference>
<gene>
    <name evidence="3" type="ORF">SAMN04488692_10138</name>
</gene>
<dbReference type="InterPro" id="IPR017439">
    <property type="entry name" value="Amidohydrolase"/>
</dbReference>
<dbReference type="InterPro" id="IPR011650">
    <property type="entry name" value="Peptidase_M20_dimer"/>
</dbReference>
<reference evidence="3 4" key="1">
    <citation type="submission" date="2016-10" db="EMBL/GenBank/DDBJ databases">
        <authorList>
            <person name="de Groot N.N."/>
        </authorList>
    </citation>
    <scope>NUCLEOTIDE SEQUENCE [LARGE SCALE GENOMIC DNA]</scope>
    <source>
        <strain evidence="3 4">SLAS-1</strain>
    </source>
</reference>
<dbReference type="Pfam" id="PF01546">
    <property type="entry name" value="Peptidase_M20"/>
    <property type="match status" value="1"/>
</dbReference>
<dbReference type="GO" id="GO:0016787">
    <property type="term" value="F:hydrolase activity"/>
    <property type="evidence" value="ECO:0007669"/>
    <property type="project" value="UniProtKB-KW"/>
</dbReference>
<evidence type="ECO:0000313" key="4">
    <source>
        <dbReference type="Proteomes" id="UP000199476"/>
    </source>
</evidence>
<feature type="binding site" evidence="1">
    <location>
        <position position="161"/>
    </location>
    <ligand>
        <name>Mn(2+)</name>
        <dbReference type="ChEBI" id="CHEBI:29035"/>
        <label>2</label>
    </ligand>
</feature>
<feature type="binding site" evidence="1">
    <location>
        <position position="100"/>
    </location>
    <ligand>
        <name>Mn(2+)</name>
        <dbReference type="ChEBI" id="CHEBI:29035"/>
        <label>2</label>
    </ligand>
</feature>
<dbReference type="STRING" id="321763.SAMN04488692_10138"/>
<keyword evidence="3" id="KW-0378">Hydrolase</keyword>
<dbReference type="Pfam" id="PF07687">
    <property type="entry name" value="M20_dimer"/>
    <property type="match status" value="1"/>
</dbReference>
<keyword evidence="1" id="KW-0464">Manganese</keyword>
<keyword evidence="4" id="KW-1185">Reference proteome</keyword>